<dbReference type="InterPro" id="IPR011840">
    <property type="entry name" value="PulA_typeI"/>
</dbReference>
<evidence type="ECO:0000256" key="3">
    <source>
        <dbReference type="ARBA" id="ARBA00023001"/>
    </source>
</evidence>
<dbReference type="Pfam" id="PF16738">
    <property type="entry name" value="CBM26"/>
    <property type="match status" value="1"/>
</dbReference>
<keyword evidence="3" id="KW-0624">Polysaccharide degradation</keyword>
<dbReference type="InterPro" id="IPR006047">
    <property type="entry name" value="GH13_cat_dom"/>
</dbReference>
<proteinExistence type="inferred from homology"/>
<evidence type="ECO:0000313" key="6">
    <source>
        <dbReference type="EMBL" id="QCT05892.1"/>
    </source>
</evidence>
<keyword evidence="7" id="KW-1185">Reference proteome</keyword>
<dbReference type="EMBL" id="CP039381">
    <property type="protein sequence ID" value="QCT05892.1"/>
    <property type="molecule type" value="Genomic_DNA"/>
</dbReference>
<dbReference type="InterPro" id="IPR002105">
    <property type="entry name" value="Dockerin_1_rpt"/>
</dbReference>
<dbReference type="SUPFAM" id="SSF63446">
    <property type="entry name" value="Type I dockerin domain"/>
    <property type="match status" value="1"/>
</dbReference>
<name>A0A4P8XTI1_9FIRM</name>
<dbReference type="InterPro" id="IPR031965">
    <property type="entry name" value="CBM26"/>
</dbReference>
<dbReference type="Pfam" id="PF00404">
    <property type="entry name" value="Dockerin_1"/>
    <property type="match status" value="1"/>
</dbReference>
<dbReference type="AlphaFoldDB" id="A0A4P8XTI1"/>
<keyword evidence="3" id="KW-0136">Cellulose degradation</keyword>
<dbReference type="GO" id="GO:0051060">
    <property type="term" value="F:pullulanase activity"/>
    <property type="evidence" value="ECO:0007669"/>
    <property type="project" value="UniProtKB-EC"/>
</dbReference>
<dbReference type="InterPro" id="IPR013783">
    <property type="entry name" value="Ig-like_fold"/>
</dbReference>
<dbReference type="InterPro" id="IPR014756">
    <property type="entry name" value="Ig_E-set"/>
</dbReference>
<keyword evidence="2" id="KW-0677">Repeat</keyword>
<dbReference type="Pfam" id="PF06458">
    <property type="entry name" value="MucBP"/>
    <property type="match status" value="1"/>
</dbReference>
<evidence type="ECO:0000256" key="2">
    <source>
        <dbReference type="ARBA" id="ARBA00022737"/>
    </source>
</evidence>
<dbReference type="InterPro" id="IPR004193">
    <property type="entry name" value="Glyco_hydro_13_N"/>
</dbReference>
<dbReference type="Gene3D" id="3.20.20.80">
    <property type="entry name" value="Glycosidases"/>
    <property type="match status" value="1"/>
</dbReference>
<dbReference type="GO" id="GO:0030245">
    <property type="term" value="P:cellulose catabolic process"/>
    <property type="evidence" value="ECO:0007669"/>
    <property type="project" value="UniProtKB-KW"/>
</dbReference>
<evidence type="ECO:0000256" key="4">
    <source>
        <dbReference type="SAM" id="SignalP"/>
    </source>
</evidence>
<evidence type="ECO:0000259" key="5">
    <source>
        <dbReference type="SMART" id="SM00642"/>
    </source>
</evidence>
<dbReference type="Proteomes" id="UP000301475">
    <property type="component" value="Chromosome"/>
</dbReference>
<dbReference type="InterPro" id="IPR013780">
    <property type="entry name" value="Glyco_hydro_b"/>
</dbReference>
<dbReference type="PANTHER" id="PTHR43002">
    <property type="entry name" value="GLYCOGEN DEBRANCHING ENZYME"/>
    <property type="match status" value="1"/>
</dbReference>
<comment type="similarity">
    <text evidence="1">Belongs to the glycosyl hydrolase 13 family.</text>
</comment>
<sequence length="1043" mass="115478">MKRIISVVLSIMMLATVIPFATVSSSAATANTPTKYETAAHEIDSKYSYNGTDLGANYTKEATTFKVWAPTATSVKVNFYATGSDKEKGAKDLGSKDLTLDEKTGVYSVKIDGDLVNTYYTYTVTAASIADSSKVTTKEIPDVYSVATGVNGKRSMVCDLSSTNPEGWDQDKHVLTDDIADASIWEIHVKDFSYSESSGVSAKNRGKYLAFTELGTTLNNLGSIPTCVDYLKELGISYVQINPMYDFGSVDEAGSDDQFNWGYDPMNYNVPEGSYSSNPYDGNVRINEMKQMIQALHKAGIGVIMDVVYNHMYNTDTSFQGTVPDYYYRKNADGTWSNGSGCGNDTASERAMYHNFMVQSVNYWATEYHIDGFRFDLMGLHDVKTMNAIRSTLDKISTKMPVYGEGWAMTTKNDLTDYDGETVQMASQGSTKNLDSRVGMFNDQFRDGVKGSYSSIGAKGYIQGNLVGSAKDVRYGVRANTAGASANWKAYSPAQCVNYVSCHDNNTLYDKLWGSVYGKTSDYRARNNNLIRINKFAETIGATSQGLHFFLAGEEMGRSKDGDENSYNSPATENMFDWNDVSKNADLVSYYKGMLDIRKAFSPFTTDDINLKNNYKFGETLTSSSNIVSYTVSNSTPGEWNKLAVVMNNDTKNSATVSLGFDNTLSSNTEWVVIADSDEAGLTPIKYIKGNEIEVPSQTAMVLVEKSTYEKANIKSNKSKVTVVNKDADTGKVLSKQVLYGTVGTKYEAKIDDSLKLQYDLLNVEGEQNGTFGSTDKTVTFNFVEYVPESLQKTLTGKEKFTVKDATLIQKYLSKTATFTDEQIKTADYNQDGVVNVADATLIQKKITHKDYGLVNTIRVRYISKATNKPVADDQVFNIVAGKTDTYSPEKLVGYKYANEYTLDGTKTTSEDSSVTIQHKFNSQLLLFYYDDDNYDVTLHVKHSGSATWTPTLWAWYNVGTKAYNIYDGWPGQNMTKGDNGWYTASFKVANGTDYSVIINNNGATQTQDYDGVSGSEKWIIINDDKVSDKGDFLSFYDTNPEL</sequence>
<dbReference type="NCBIfam" id="TIGR02104">
    <property type="entry name" value="pulA_typeI"/>
    <property type="match status" value="1"/>
</dbReference>
<dbReference type="CDD" id="cd02860">
    <property type="entry name" value="E_set_Pullulanase"/>
    <property type="match status" value="1"/>
</dbReference>
<accession>A0A4P8XTI1</accession>
<keyword evidence="6" id="KW-0326">Glycosidase</keyword>
<dbReference type="Pfam" id="PF00128">
    <property type="entry name" value="Alpha-amylase"/>
    <property type="match status" value="1"/>
</dbReference>
<keyword evidence="4" id="KW-0732">Signal</keyword>
<dbReference type="SUPFAM" id="SSF81296">
    <property type="entry name" value="E set domains"/>
    <property type="match status" value="1"/>
</dbReference>
<dbReference type="SMART" id="SM00642">
    <property type="entry name" value="Aamy"/>
    <property type="match status" value="1"/>
</dbReference>
<keyword evidence="6" id="KW-0378">Hydrolase</keyword>
<dbReference type="EC" id="3.2.1.41" evidence="6"/>
<dbReference type="KEGG" id="ruj:E5Z56_00265"/>
<dbReference type="Gene3D" id="3.10.20.320">
    <property type="entry name" value="Putative peptidoglycan bound protein (lpxtg motif)"/>
    <property type="match status" value="1"/>
</dbReference>
<dbReference type="Gene3D" id="2.60.40.10">
    <property type="entry name" value="Immunoglobulins"/>
    <property type="match status" value="1"/>
</dbReference>
<feature type="domain" description="Glycosyl hydrolase family 13 catalytic" evidence="5">
    <location>
        <begin position="186"/>
        <end position="598"/>
    </location>
</feature>
<organism evidence="6 7">
    <name type="scientific">Ruminococcus bovis</name>
    <dbReference type="NCBI Taxonomy" id="2564099"/>
    <lineage>
        <taxon>Bacteria</taxon>
        <taxon>Bacillati</taxon>
        <taxon>Bacillota</taxon>
        <taxon>Clostridia</taxon>
        <taxon>Eubacteriales</taxon>
        <taxon>Oscillospiraceae</taxon>
        <taxon>Ruminococcus</taxon>
    </lineage>
</organism>
<dbReference type="SUPFAM" id="SSF51445">
    <property type="entry name" value="(Trans)glycosidases"/>
    <property type="match status" value="1"/>
</dbReference>
<dbReference type="RefSeq" id="WP_138155997.1">
    <property type="nucleotide sequence ID" value="NZ_CP039381.1"/>
</dbReference>
<dbReference type="CDD" id="cd14256">
    <property type="entry name" value="Dockerin_I"/>
    <property type="match status" value="1"/>
</dbReference>
<feature type="signal peptide" evidence="4">
    <location>
        <begin position="1"/>
        <end position="21"/>
    </location>
</feature>
<protein>
    <submittedName>
        <fullName evidence="6">Type I pullulanase</fullName>
        <ecNumber evidence="6">3.2.1.41</ecNumber>
    </submittedName>
</protein>
<dbReference type="Pfam" id="PF02922">
    <property type="entry name" value="CBM_48"/>
    <property type="match status" value="1"/>
</dbReference>
<reference evidence="6 7" key="1">
    <citation type="submission" date="2019-04" db="EMBL/GenBank/DDBJ databases">
        <authorList>
            <person name="Embree M."/>
            <person name="Gaffney J.R."/>
        </authorList>
    </citation>
    <scope>NUCLEOTIDE SEQUENCE [LARGE SCALE GENOMIC DNA]</scope>
    <source>
        <strain evidence="6 7">JE7A12</strain>
    </source>
</reference>
<dbReference type="Gene3D" id="1.10.1330.10">
    <property type="entry name" value="Dockerin domain"/>
    <property type="match status" value="1"/>
</dbReference>
<evidence type="ECO:0000313" key="7">
    <source>
        <dbReference type="Proteomes" id="UP000301475"/>
    </source>
</evidence>
<keyword evidence="3" id="KW-0119">Carbohydrate metabolism</keyword>
<dbReference type="InterPro" id="IPR036439">
    <property type="entry name" value="Dockerin_dom_sf"/>
</dbReference>
<dbReference type="InterPro" id="IPR017853">
    <property type="entry name" value="GH"/>
</dbReference>
<dbReference type="Gene3D" id="2.60.40.1180">
    <property type="entry name" value="Golgi alpha-mannosidase II"/>
    <property type="match status" value="1"/>
</dbReference>
<dbReference type="CDD" id="cd11341">
    <property type="entry name" value="AmyAc_Pullulanase_LD-like"/>
    <property type="match status" value="1"/>
</dbReference>
<gene>
    <name evidence="6" type="primary">pulA</name>
    <name evidence="6" type="ORF">E5Z56_00265</name>
</gene>
<dbReference type="InterPro" id="IPR009459">
    <property type="entry name" value="MucBP_dom"/>
</dbReference>
<dbReference type="OrthoDB" id="9761875at2"/>
<feature type="chain" id="PRO_5039099686" evidence="4">
    <location>
        <begin position="22"/>
        <end position="1043"/>
    </location>
</feature>
<evidence type="ECO:0000256" key="1">
    <source>
        <dbReference type="ARBA" id="ARBA00008061"/>
    </source>
</evidence>